<organism evidence="3 4">
    <name type="scientific">Kouleothrix aurantiaca</name>
    <dbReference type="NCBI Taxonomy" id="186479"/>
    <lineage>
        <taxon>Bacteria</taxon>
        <taxon>Bacillati</taxon>
        <taxon>Chloroflexota</taxon>
        <taxon>Chloroflexia</taxon>
        <taxon>Chloroflexales</taxon>
        <taxon>Roseiflexineae</taxon>
        <taxon>Roseiflexaceae</taxon>
        <taxon>Kouleothrix</taxon>
    </lineage>
</organism>
<evidence type="ECO:0000256" key="1">
    <source>
        <dbReference type="SAM" id="MobiDB-lite"/>
    </source>
</evidence>
<dbReference type="EMBL" id="LJCR01001343">
    <property type="protein sequence ID" value="KPV50530.1"/>
    <property type="molecule type" value="Genomic_DNA"/>
</dbReference>
<dbReference type="CDD" id="cd00093">
    <property type="entry name" value="HTH_XRE"/>
    <property type="match status" value="1"/>
</dbReference>
<accession>A0A0P9CYA0</accession>
<dbReference type="SMART" id="SM00530">
    <property type="entry name" value="HTH_XRE"/>
    <property type="match status" value="1"/>
</dbReference>
<evidence type="ECO:0000313" key="3">
    <source>
        <dbReference type="EMBL" id="KPV50530.1"/>
    </source>
</evidence>
<dbReference type="Gene3D" id="1.10.260.40">
    <property type="entry name" value="lambda repressor-like DNA-binding domains"/>
    <property type="match status" value="1"/>
</dbReference>
<feature type="non-terminal residue" evidence="3">
    <location>
        <position position="1"/>
    </location>
</feature>
<comment type="caution">
    <text evidence="3">The sequence shown here is derived from an EMBL/GenBank/DDBJ whole genome shotgun (WGS) entry which is preliminary data.</text>
</comment>
<name>A0A0P9CYA0_9CHLR</name>
<feature type="domain" description="HTH cro/C1-type" evidence="2">
    <location>
        <begin position="11"/>
        <end position="71"/>
    </location>
</feature>
<dbReference type="InterPro" id="IPR010982">
    <property type="entry name" value="Lambda_DNA-bd_dom_sf"/>
</dbReference>
<reference evidence="3 4" key="1">
    <citation type="submission" date="2015-09" db="EMBL/GenBank/DDBJ databases">
        <title>Draft genome sequence of Kouleothrix aurantiaca JCM 19913.</title>
        <authorList>
            <person name="Hemp J."/>
        </authorList>
    </citation>
    <scope>NUCLEOTIDE SEQUENCE [LARGE SCALE GENOMIC DNA]</scope>
    <source>
        <strain evidence="3 4">COM-B</strain>
    </source>
</reference>
<evidence type="ECO:0000313" key="4">
    <source>
        <dbReference type="Proteomes" id="UP000050509"/>
    </source>
</evidence>
<feature type="compositionally biased region" description="Polar residues" evidence="1">
    <location>
        <begin position="79"/>
        <end position="89"/>
    </location>
</feature>
<dbReference type="Proteomes" id="UP000050509">
    <property type="component" value="Unassembled WGS sequence"/>
</dbReference>
<dbReference type="AlphaFoldDB" id="A0A0P9CYA0"/>
<keyword evidence="4" id="KW-1185">Reference proteome</keyword>
<protein>
    <recommendedName>
        <fullName evidence="2">HTH cro/C1-type domain-containing protein</fullName>
    </recommendedName>
</protein>
<evidence type="ECO:0000259" key="2">
    <source>
        <dbReference type="PROSITE" id="PS50943"/>
    </source>
</evidence>
<dbReference type="InterPro" id="IPR001387">
    <property type="entry name" value="Cro/C1-type_HTH"/>
</dbReference>
<sequence>GALQVLLGQRLREVRQGSGMTQEELAQALSARLGEPISRSTLGSYETGRRPLPADLLLQIAAICDVPLQTFALSGASERYSSTPATGQAQHDLPSQVAAPKPNSTSDQALTLINQSLQARPDIIPYVLELIAGLVEEPSQK</sequence>
<dbReference type="GO" id="GO:0003677">
    <property type="term" value="F:DNA binding"/>
    <property type="evidence" value="ECO:0007669"/>
    <property type="project" value="InterPro"/>
</dbReference>
<feature type="region of interest" description="Disordered" evidence="1">
    <location>
        <begin position="79"/>
        <end position="105"/>
    </location>
</feature>
<dbReference type="Pfam" id="PF13560">
    <property type="entry name" value="HTH_31"/>
    <property type="match status" value="1"/>
</dbReference>
<dbReference type="PROSITE" id="PS50943">
    <property type="entry name" value="HTH_CROC1"/>
    <property type="match status" value="1"/>
</dbReference>
<proteinExistence type="predicted"/>
<dbReference type="SUPFAM" id="SSF47413">
    <property type="entry name" value="lambda repressor-like DNA-binding domains"/>
    <property type="match status" value="1"/>
</dbReference>
<gene>
    <name evidence="3" type="ORF">SE17_26430</name>
</gene>